<evidence type="ECO:0000313" key="1">
    <source>
        <dbReference type="EMBL" id="USR79851.1"/>
    </source>
</evidence>
<protein>
    <submittedName>
        <fullName evidence="1">Uncharacterized protein</fullName>
    </submittedName>
</protein>
<sequence>MTRHILKLHIARRIPDDPGIVATKTVTLRERLMRLLLGTPRKVMILVPGDSVKQIDITENTDDDLMALADALKAGGSK</sequence>
<gene>
    <name evidence="1" type="ORF">NG665_02390</name>
</gene>
<dbReference type="EMBL" id="CP099547">
    <property type="protein sequence ID" value="USR79851.1"/>
    <property type="molecule type" value="Genomic_DNA"/>
</dbReference>
<accession>A0ABY5AIN3</accession>
<name>A0ABY5AIN3_9ACTO</name>
<dbReference type="Proteomes" id="UP001056109">
    <property type="component" value="Chromosome"/>
</dbReference>
<keyword evidence="2" id="KW-1185">Reference proteome</keyword>
<evidence type="ECO:0000313" key="2">
    <source>
        <dbReference type="Proteomes" id="UP001056109"/>
    </source>
</evidence>
<dbReference type="RefSeq" id="WP_252673710.1">
    <property type="nucleotide sequence ID" value="NZ_CP099547.1"/>
</dbReference>
<proteinExistence type="predicted"/>
<reference evidence="1" key="1">
    <citation type="submission" date="2022-06" db="EMBL/GenBank/DDBJ databases">
        <title>Complete Genome Sequence of Arcanobacterium pinnipediorum strain DSM 28752 isolated from a harbour seal.</title>
        <authorList>
            <person name="Borowiak M."/>
            <person name="Kreitlow A."/>
            <person name="Alssahen M."/>
            <person name="Malorny B."/>
            <person name="Laemmler C."/>
            <person name="Prenger-Berninghoff E."/>
            <person name="Siebert U."/>
            <person name="Ploetz M."/>
            <person name="Abdulmawjood A."/>
        </authorList>
    </citation>
    <scope>NUCLEOTIDE SEQUENCE</scope>
    <source>
        <strain evidence="1">DSM 28752</strain>
    </source>
</reference>
<organism evidence="1 2">
    <name type="scientific">Arcanobacterium pinnipediorum</name>
    <dbReference type="NCBI Taxonomy" id="1503041"/>
    <lineage>
        <taxon>Bacteria</taxon>
        <taxon>Bacillati</taxon>
        <taxon>Actinomycetota</taxon>
        <taxon>Actinomycetes</taxon>
        <taxon>Actinomycetales</taxon>
        <taxon>Actinomycetaceae</taxon>
        <taxon>Arcanobacterium</taxon>
    </lineage>
</organism>